<evidence type="ECO:0000313" key="2">
    <source>
        <dbReference type="EMBL" id="TNN30214.1"/>
    </source>
</evidence>
<keyword evidence="3" id="KW-1185">Reference proteome</keyword>
<reference evidence="2 3" key="1">
    <citation type="submission" date="2019-03" db="EMBL/GenBank/DDBJ databases">
        <title>First draft genome of Liparis tanakae, snailfish: a comprehensive survey of snailfish specific genes.</title>
        <authorList>
            <person name="Kim W."/>
            <person name="Song I."/>
            <person name="Jeong J.-H."/>
            <person name="Kim D."/>
            <person name="Kim S."/>
            <person name="Ryu S."/>
            <person name="Song J.Y."/>
            <person name="Lee S.K."/>
        </authorList>
    </citation>
    <scope>NUCLEOTIDE SEQUENCE [LARGE SCALE GENOMIC DNA]</scope>
    <source>
        <tissue evidence="2">Muscle</tissue>
    </source>
</reference>
<accession>A0A4Z2EP38</accession>
<dbReference type="EMBL" id="SRLO01004742">
    <property type="protein sequence ID" value="TNN30214.1"/>
    <property type="molecule type" value="Genomic_DNA"/>
</dbReference>
<gene>
    <name evidence="2" type="ORF">EYF80_059636</name>
</gene>
<name>A0A4Z2EP38_9TELE</name>
<evidence type="ECO:0000256" key="1">
    <source>
        <dbReference type="SAM" id="MobiDB-lite"/>
    </source>
</evidence>
<comment type="caution">
    <text evidence="2">The sequence shown here is derived from an EMBL/GenBank/DDBJ whole genome shotgun (WGS) entry which is preliminary data.</text>
</comment>
<protein>
    <submittedName>
        <fullName evidence="2">Uncharacterized protein</fullName>
    </submittedName>
</protein>
<sequence length="65" mass="6870">MTDVSVWQEASVPALAAPPGATSALGGELCGFAHVRLRSHERSVRQRSIRGGTTPTPLGCWSSHK</sequence>
<dbReference type="AlphaFoldDB" id="A0A4Z2EP38"/>
<evidence type="ECO:0000313" key="3">
    <source>
        <dbReference type="Proteomes" id="UP000314294"/>
    </source>
</evidence>
<organism evidence="2 3">
    <name type="scientific">Liparis tanakae</name>
    <name type="common">Tanaka's snailfish</name>
    <dbReference type="NCBI Taxonomy" id="230148"/>
    <lineage>
        <taxon>Eukaryota</taxon>
        <taxon>Metazoa</taxon>
        <taxon>Chordata</taxon>
        <taxon>Craniata</taxon>
        <taxon>Vertebrata</taxon>
        <taxon>Euteleostomi</taxon>
        <taxon>Actinopterygii</taxon>
        <taxon>Neopterygii</taxon>
        <taxon>Teleostei</taxon>
        <taxon>Neoteleostei</taxon>
        <taxon>Acanthomorphata</taxon>
        <taxon>Eupercaria</taxon>
        <taxon>Perciformes</taxon>
        <taxon>Cottioidei</taxon>
        <taxon>Cottales</taxon>
        <taxon>Liparidae</taxon>
        <taxon>Liparis</taxon>
    </lineage>
</organism>
<feature type="region of interest" description="Disordered" evidence="1">
    <location>
        <begin position="43"/>
        <end position="65"/>
    </location>
</feature>
<proteinExistence type="predicted"/>
<dbReference type="Proteomes" id="UP000314294">
    <property type="component" value="Unassembled WGS sequence"/>
</dbReference>